<dbReference type="Pfam" id="PF04892">
    <property type="entry name" value="VanZ"/>
    <property type="match status" value="1"/>
</dbReference>
<dbReference type="RefSeq" id="WP_089830539.1">
    <property type="nucleotide sequence ID" value="NZ_BJWI01000007.1"/>
</dbReference>
<dbReference type="EMBL" id="BJWI01000007">
    <property type="protein sequence ID" value="GEM01242.1"/>
    <property type="molecule type" value="Genomic_DNA"/>
</dbReference>
<dbReference type="OrthoDB" id="4822551at2"/>
<sequence length="191" mass="22461">MSYLPLGFFVLLPIFLIIYIALRQLNNPRLKRRLFNGVMLGYFLILSYLIWFRGLGDARDALQINLEPFETIKLYLRAYRQETLSFEIIIVNLVGNVVMMFPLGFWLYVKPYGWFRKLLFIVLVPVLFEGGQYLLHQLHMVSRSVDVDDWILNSLGIYLGLLLNMGHEQLLSKLLNQSKYKETKKSKQHIS</sequence>
<keyword evidence="6" id="KW-1185">Reference proteome</keyword>
<dbReference type="STRING" id="306540.SAMN05421839_10670"/>
<name>A0A1I5MRN9_9BACI</name>
<feature type="transmembrane region" description="Helical" evidence="1">
    <location>
        <begin position="6"/>
        <end position="22"/>
    </location>
</feature>
<keyword evidence="1" id="KW-0472">Membrane</keyword>
<accession>A0A1I5MRN9</accession>
<gene>
    <name evidence="3" type="ORF">HHA03_07740</name>
    <name evidence="4" type="ORF">SAMN05421839_10670</name>
</gene>
<feature type="transmembrane region" description="Helical" evidence="1">
    <location>
        <begin position="34"/>
        <end position="52"/>
    </location>
</feature>
<dbReference type="PANTHER" id="PTHR36834:SF1">
    <property type="entry name" value="INTEGRAL MEMBRANE PROTEIN"/>
    <property type="match status" value="1"/>
</dbReference>
<dbReference type="InterPro" id="IPR006976">
    <property type="entry name" value="VanZ-like"/>
</dbReference>
<reference evidence="3 6" key="2">
    <citation type="submission" date="2019-07" db="EMBL/GenBank/DDBJ databases">
        <title>Whole genome shotgun sequence of Halolactibacillus halophilus NBRC 100868.</title>
        <authorList>
            <person name="Hosoyama A."/>
            <person name="Uohara A."/>
            <person name="Ohji S."/>
            <person name="Ichikawa N."/>
        </authorList>
    </citation>
    <scope>NUCLEOTIDE SEQUENCE [LARGE SCALE GENOMIC DNA]</scope>
    <source>
        <strain evidence="3 6">NBRC 100868</strain>
    </source>
</reference>
<evidence type="ECO:0000259" key="2">
    <source>
        <dbReference type="Pfam" id="PF04892"/>
    </source>
</evidence>
<feature type="transmembrane region" description="Helical" evidence="1">
    <location>
        <begin position="155"/>
        <end position="175"/>
    </location>
</feature>
<dbReference type="InterPro" id="IPR053150">
    <property type="entry name" value="Teicoplanin_resist-assoc"/>
</dbReference>
<feature type="transmembrane region" description="Helical" evidence="1">
    <location>
        <begin position="88"/>
        <end position="109"/>
    </location>
</feature>
<protein>
    <submittedName>
        <fullName evidence="4">Glycopeptide antibiotics resistance protein</fullName>
    </submittedName>
</protein>
<organism evidence="4 5">
    <name type="scientific">Halolactibacillus halophilus</name>
    <dbReference type="NCBI Taxonomy" id="306540"/>
    <lineage>
        <taxon>Bacteria</taxon>
        <taxon>Bacillati</taxon>
        <taxon>Bacillota</taxon>
        <taxon>Bacilli</taxon>
        <taxon>Bacillales</taxon>
        <taxon>Bacillaceae</taxon>
        <taxon>Halolactibacillus</taxon>
    </lineage>
</organism>
<dbReference type="EMBL" id="FOXC01000006">
    <property type="protein sequence ID" value="SFP12244.1"/>
    <property type="molecule type" value="Genomic_DNA"/>
</dbReference>
<dbReference type="Proteomes" id="UP000321547">
    <property type="component" value="Unassembled WGS sequence"/>
</dbReference>
<reference evidence="4 5" key="1">
    <citation type="submission" date="2016-10" db="EMBL/GenBank/DDBJ databases">
        <authorList>
            <person name="de Groot N.N."/>
        </authorList>
    </citation>
    <scope>NUCLEOTIDE SEQUENCE [LARGE SCALE GENOMIC DNA]</scope>
    <source>
        <strain evidence="4 5">DSM 17073</strain>
    </source>
</reference>
<evidence type="ECO:0000256" key="1">
    <source>
        <dbReference type="SAM" id="Phobius"/>
    </source>
</evidence>
<evidence type="ECO:0000313" key="6">
    <source>
        <dbReference type="Proteomes" id="UP000321547"/>
    </source>
</evidence>
<evidence type="ECO:0000313" key="3">
    <source>
        <dbReference type="EMBL" id="GEM01242.1"/>
    </source>
</evidence>
<proteinExistence type="predicted"/>
<dbReference type="AlphaFoldDB" id="A0A1I5MRN9"/>
<evidence type="ECO:0000313" key="5">
    <source>
        <dbReference type="Proteomes" id="UP000242243"/>
    </source>
</evidence>
<dbReference type="PANTHER" id="PTHR36834">
    <property type="entry name" value="MEMBRANE PROTEIN-RELATED"/>
    <property type="match status" value="1"/>
</dbReference>
<keyword evidence="1" id="KW-1133">Transmembrane helix</keyword>
<keyword evidence="1" id="KW-0812">Transmembrane</keyword>
<evidence type="ECO:0000313" key="4">
    <source>
        <dbReference type="EMBL" id="SFP12244.1"/>
    </source>
</evidence>
<dbReference type="Proteomes" id="UP000242243">
    <property type="component" value="Unassembled WGS sequence"/>
</dbReference>
<feature type="transmembrane region" description="Helical" evidence="1">
    <location>
        <begin position="118"/>
        <end position="135"/>
    </location>
</feature>
<feature type="domain" description="VanZ-like" evidence="2">
    <location>
        <begin position="40"/>
        <end position="163"/>
    </location>
</feature>